<dbReference type="EMBL" id="FORA01000001">
    <property type="protein sequence ID" value="SFI60479.1"/>
    <property type="molecule type" value="Genomic_DNA"/>
</dbReference>
<dbReference type="SMART" id="SM00829">
    <property type="entry name" value="PKS_ER"/>
    <property type="match status" value="1"/>
</dbReference>
<feature type="region of interest" description="Disordered" evidence="1">
    <location>
        <begin position="1"/>
        <end position="20"/>
    </location>
</feature>
<dbReference type="InterPro" id="IPR013154">
    <property type="entry name" value="ADH-like_N"/>
</dbReference>
<reference evidence="3 4" key="1">
    <citation type="submission" date="2016-10" db="EMBL/GenBank/DDBJ databases">
        <authorList>
            <person name="de Groot N.N."/>
        </authorList>
    </citation>
    <scope>NUCLEOTIDE SEQUENCE [LARGE SCALE GENOMIC DNA]</scope>
    <source>
        <strain evidence="3 4">DSM 19073</strain>
    </source>
</reference>
<dbReference type="GO" id="GO:0016491">
    <property type="term" value="F:oxidoreductase activity"/>
    <property type="evidence" value="ECO:0007669"/>
    <property type="project" value="InterPro"/>
</dbReference>
<evidence type="ECO:0000313" key="4">
    <source>
        <dbReference type="Proteomes" id="UP000199110"/>
    </source>
</evidence>
<feature type="domain" description="Enoyl reductase (ER)" evidence="2">
    <location>
        <begin position="13"/>
        <end position="317"/>
    </location>
</feature>
<protein>
    <submittedName>
        <fullName evidence="3">NADPH2:quinone reductase</fullName>
    </submittedName>
</protein>
<gene>
    <name evidence="3" type="ORF">SAMN04488095_1344</name>
</gene>
<dbReference type="SUPFAM" id="SSF51735">
    <property type="entry name" value="NAD(P)-binding Rossmann-fold domains"/>
    <property type="match status" value="1"/>
</dbReference>
<organism evidence="3 4">
    <name type="scientific">Jannaschia pohangensis</name>
    <dbReference type="NCBI Taxonomy" id="390807"/>
    <lineage>
        <taxon>Bacteria</taxon>
        <taxon>Pseudomonadati</taxon>
        <taxon>Pseudomonadota</taxon>
        <taxon>Alphaproteobacteria</taxon>
        <taxon>Rhodobacterales</taxon>
        <taxon>Roseobacteraceae</taxon>
        <taxon>Jannaschia</taxon>
    </lineage>
</organism>
<dbReference type="STRING" id="390807.SAMN04488095_1344"/>
<dbReference type="CDD" id="cd08241">
    <property type="entry name" value="QOR1"/>
    <property type="match status" value="1"/>
</dbReference>
<name>A0A1I3JJM4_9RHOB</name>
<dbReference type="SUPFAM" id="SSF50129">
    <property type="entry name" value="GroES-like"/>
    <property type="match status" value="1"/>
</dbReference>
<proteinExistence type="predicted"/>
<evidence type="ECO:0000313" key="3">
    <source>
        <dbReference type="EMBL" id="SFI60479.1"/>
    </source>
</evidence>
<dbReference type="InterPro" id="IPR051397">
    <property type="entry name" value="Zn-ADH-like_protein"/>
</dbReference>
<dbReference type="Gene3D" id="3.40.50.720">
    <property type="entry name" value="NAD(P)-binding Rossmann-like Domain"/>
    <property type="match status" value="1"/>
</dbReference>
<dbReference type="OrthoDB" id="4190732at2"/>
<dbReference type="AlphaFoldDB" id="A0A1I3JJM4"/>
<evidence type="ECO:0000256" key="1">
    <source>
        <dbReference type="SAM" id="MobiDB-lite"/>
    </source>
</evidence>
<dbReference type="InterPro" id="IPR036291">
    <property type="entry name" value="NAD(P)-bd_dom_sf"/>
</dbReference>
<dbReference type="RefSeq" id="WP_092778865.1">
    <property type="nucleotide sequence ID" value="NZ_FORA01000001.1"/>
</dbReference>
<keyword evidence="4" id="KW-1185">Reference proteome</keyword>
<dbReference type="InterPro" id="IPR013149">
    <property type="entry name" value="ADH-like_C"/>
</dbReference>
<dbReference type="Pfam" id="PF00107">
    <property type="entry name" value="ADH_zinc_N"/>
    <property type="match status" value="1"/>
</dbReference>
<evidence type="ECO:0000259" key="2">
    <source>
        <dbReference type="SMART" id="SM00829"/>
    </source>
</evidence>
<dbReference type="InterPro" id="IPR020843">
    <property type="entry name" value="ER"/>
</dbReference>
<dbReference type="PANTHER" id="PTHR43677:SF4">
    <property type="entry name" value="QUINONE OXIDOREDUCTASE-LIKE PROTEIN 2"/>
    <property type="match status" value="1"/>
</dbReference>
<dbReference type="PANTHER" id="PTHR43677">
    <property type="entry name" value="SHORT-CHAIN DEHYDROGENASE/REDUCTASE"/>
    <property type="match status" value="1"/>
</dbReference>
<dbReference type="Pfam" id="PF08240">
    <property type="entry name" value="ADH_N"/>
    <property type="match status" value="1"/>
</dbReference>
<sequence>MRGFLVTGADQAGLRDDLTPPEPAAGEVALAIEACGLNFADLLMIKGTYQDTPACPFVAGLEVCGRVTGHGPGVTEPAIGTRVAVFGGQGGLAEVGCFPVDRLVPVPDAMPSDIAAGFIVAWSTSHLALAHRARLQPGERLLVLGAAGGVGLTAVELGAHLEAEVIAVARGPDKLAVARDHGAHHLIDADAPDLLDRLRALGGIDVVYDAVGGAAAKSAFRATRPGGRYIVIGFASGDVPVFPANHLLVKNIDLIGLYWGGYMVFDPDTVRESIAALFEMHERGEIRPHVSHTLPLDRIDEALDLMRDRKSTGKVVVTI</sequence>
<dbReference type="Proteomes" id="UP000199110">
    <property type="component" value="Unassembled WGS sequence"/>
</dbReference>
<accession>A0A1I3JJM4</accession>
<dbReference type="InterPro" id="IPR011032">
    <property type="entry name" value="GroES-like_sf"/>
</dbReference>
<dbReference type="Gene3D" id="3.90.180.10">
    <property type="entry name" value="Medium-chain alcohol dehydrogenases, catalytic domain"/>
    <property type="match status" value="1"/>
</dbReference>